<protein>
    <submittedName>
        <fullName evidence="1">Uncharacterized protein</fullName>
    </submittedName>
</protein>
<dbReference type="Proteomes" id="UP000316125">
    <property type="component" value="Chromosome"/>
</dbReference>
<gene>
    <name evidence="1" type="ORF">FIV50_01285</name>
</gene>
<organism evidence="1 2">
    <name type="scientific">Microbacterium foliorum</name>
    <dbReference type="NCBI Taxonomy" id="104336"/>
    <lineage>
        <taxon>Bacteria</taxon>
        <taxon>Bacillati</taxon>
        <taxon>Actinomycetota</taxon>
        <taxon>Actinomycetes</taxon>
        <taxon>Micrococcales</taxon>
        <taxon>Microbacteriaceae</taxon>
        <taxon>Microbacterium</taxon>
    </lineage>
</organism>
<dbReference type="OrthoDB" id="5082062at2"/>
<dbReference type="RefSeq" id="WP_140035845.1">
    <property type="nucleotide sequence ID" value="NZ_CP041040.1"/>
</dbReference>
<sequence>MSARIRNAAKAVTSARVRSASRPRGLWVEVDPGFHVGNDRRQFLGSITGTPREGFRAFGAQSDFIGQFDRLDDAKAAVAAASVITEDAAQVEPLLG</sequence>
<dbReference type="EMBL" id="CP041040">
    <property type="protein sequence ID" value="QDE33550.1"/>
    <property type="molecule type" value="Genomic_DNA"/>
</dbReference>
<evidence type="ECO:0000313" key="1">
    <source>
        <dbReference type="EMBL" id="QDE33550.1"/>
    </source>
</evidence>
<name>A0A4Y5YL67_9MICO</name>
<evidence type="ECO:0000313" key="2">
    <source>
        <dbReference type="Proteomes" id="UP000316125"/>
    </source>
</evidence>
<proteinExistence type="predicted"/>
<accession>A0A4Y5YL67</accession>
<reference evidence="1 2" key="1">
    <citation type="submission" date="2019-06" db="EMBL/GenBank/DDBJ databases">
        <title>Complete genome of Microbacterium foliorum M2.</title>
        <authorList>
            <person name="Cao G."/>
        </authorList>
    </citation>
    <scope>NUCLEOTIDE SEQUENCE [LARGE SCALE GENOMIC DNA]</scope>
    <source>
        <strain evidence="1 2">M2</strain>
    </source>
</reference>
<dbReference type="AlphaFoldDB" id="A0A4Y5YL67"/>